<dbReference type="EMBL" id="JADEWU010000004">
    <property type="protein sequence ID" value="MBE9142177.1"/>
    <property type="molecule type" value="Genomic_DNA"/>
</dbReference>
<name>A0ABR9U6U2_9CYAN</name>
<protein>
    <submittedName>
        <fullName evidence="5">TlyA family RNA methyltransferase</fullName>
    </submittedName>
</protein>
<evidence type="ECO:0000256" key="2">
    <source>
        <dbReference type="ARBA" id="ARBA00029460"/>
    </source>
</evidence>
<dbReference type="Pfam" id="PF01728">
    <property type="entry name" value="FtsJ"/>
    <property type="match status" value="1"/>
</dbReference>
<keyword evidence="1 3" id="KW-0694">RNA-binding</keyword>
<dbReference type="InterPro" id="IPR047048">
    <property type="entry name" value="TlyA"/>
</dbReference>
<dbReference type="CDD" id="cd00165">
    <property type="entry name" value="S4"/>
    <property type="match status" value="1"/>
</dbReference>
<evidence type="ECO:0000256" key="1">
    <source>
        <dbReference type="ARBA" id="ARBA00022884"/>
    </source>
</evidence>
<dbReference type="NCBIfam" id="TIGR00478">
    <property type="entry name" value="tly"/>
    <property type="match status" value="1"/>
</dbReference>
<keyword evidence="6" id="KW-1185">Reference proteome</keyword>
<dbReference type="PANTHER" id="PTHR32319">
    <property type="entry name" value="BACTERIAL HEMOLYSIN-LIKE PROTEIN"/>
    <property type="match status" value="1"/>
</dbReference>
<dbReference type="InterPro" id="IPR002877">
    <property type="entry name" value="RNA_MeTrfase_FtsJ_dom"/>
</dbReference>
<evidence type="ECO:0000313" key="5">
    <source>
        <dbReference type="EMBL" id="MBE9142177.1"/>
    </source>
</evidence>
<feature type="domain" description="RNA-binding S4" evidence="4">
    <location>
        <begin position="3"/>
        <end position="64"/>
    </location>
</feature>
<dbReference type="InterPro" id="IPR002942">
    <property type="entry name" value="S4_RNA-bd"/>
</dbReference>
<comment type="caution">
    <text evidence="5">The sequence shown here is derived from an EMBL/GenBank/DDBJ whole genome shotgun (WGS) entry which is preliminary data.</text>
</comment>
<keyword evidence="5" id="KW-0489">Methyltransferase</keyword>
<dbReference type="SUPFAM" id="SSF53335">
    <property type="entry name" value="S-adenosyl-L-methionine-dependent methyltransferases"/>
    <property type="match status" value="1"/>
</dbReference>
<evidence type="ECO:0000259" key="4">
    <source>
        <dbReference type="SMART" id="SM00363"/>
    </source>
</evidence>
<dbReference type="InterPro" id="IPR004538">
    <property type="entry name" value="Hemolysin_A/TlyA"/>
</dbReference>
<evidence type="ECO:0000256" key="3">
    <source>
        <dbReference type="PROSITE-ProRule" id="PRU00182"/>
    </source>
</evidence>
<dbReference type="PANTHER" id="PTHR32319:SF0">
    <property type="entry name" value="BACTERIAL HEMOLYSIN-LIKE PROTEIN"/>
    <property type="match status" value="1"/>
</dbReference>
<proteinExistence type="inferred from homology"/>
<evidence type="ECO:0000313" key="6">
    <source>
        <dbReference type="Proteomes" id="UP000640725"/>
    </source>
</evidence>
<dbReference type="PROSITE" id="PS50889">
    <property type="entry name" value="S4"/>
    <property type="match status" value="1"/>
</dbReference>
<dbReference type="Gene3D" id="3.10.290.10">
    <property type="entry name" value="RNA-binding S4 domain"/>
    <property type="match status" value="1"/>
</dbReference>
<dbReference type="GO" id="GO:0032259">
    <property type="term" value="P:methylation"/>
    <property type="evidence" value="ECO:0007669"/>
    <property type="project" value="UniProtKB-KW"/>
</dbReference>
<accession>A0ABR9U6U2</accession>
<gene>
    <name evidence="5" type="ORF">IQ236_02940</name>
</gene>
<dbReference type="RefSeq" id="WP_193867890.1">
    <property type="nucleotide sequence ID" value="NZ_JADEWU010000004.1"/>
</dbReference>
<keyword evidence="5" id="KW-0808">Transferase</keyword>
<comment type="similarity">
    <text evidence="2">Belongs to the TlyA family.</text>
</comment>
<dbReference type="Proteomes" id="UP000640725">
    <property type="component" value="Unassembled WGS sequence"/>
</dbReference>
<dbReference type="PIRSF" id="PIRSF005578">
    <property type="entry name" value="TlyA"/>
    <property type="match status" value="1"/>
</dbReference>
<sequence length="280" mass="31123">MKQRLDTLLVDLNLCESRQQAQRLIRAGEVLVNRQVIDKPGTEINTEAEIQVKQRAPFVSRGGEKLAKALAEFKIDVRDRICLDGGISTGGFTDCLLKAGAKQVYGVDVGYGQCDWGIRNDPRVILFERTNLRYLTPSQLYSELTVETDTPSEQYADFAVVDVSFISLTKILPPLWQLLKPNREVVLLVKPQFEVGKERVGKKGVVRDFQDQAHAIFQVGCAALTLGWQYRGLTWSPIQGPAGNIEYLLWLHSEGQPLPSEIAIAQITQLAQTILASSSA</sequence>
<dbReference type="SMART" id="SM00363">
    <property type="entry name" value="S4"/>
    <property type="match status" value="1"/>
</dbReference>
<dbReference type="Pfam" id="PF01479">
    <property type="entry name" value="S4"/>
    <property type="match status" value="1"/>
</dbReference>
<dbReference type="Gene3D" id="3.40.50.150">
    <property type="entry name" value="Vaccinia Virus protein VP39"/>
    <property type="match status" value="1"/>
</dbReference>
<dbReference type="InterPro" id="IPR029063">
    <property type="entry name" value="SAM-dependent_MTases_sf"/>
</dbReference>
<reference evidence="5 6" key="1">
    <citation type="submission" date="2020-10" db="EMBL/GenBank/DDBJ databases">
        <authorList>
            <person name="Castelo-Branco R."/>
            <person name="Eusebio N."/>
            <person name="Adriana R."/>
            <person name="Vieira A."/>
            <person name="Brugerolle De Fraissinette N."/>
            <person name="Rezende De Castro R."/>
            <person name="Schneider M.P."/>
            <person name="Vasconcelos V."/>
            <person name="Leao P.N."/>
        </authorList>
    </citation>
    <scope>NUCLEOTIDE SEQUENCE [LARGE SCALE GENOMIC DNA]</scope>
    <source>
        <strain evidence="5 6">LEGE 06226</strain>
    </source>
</reference>
<dbReference type="GO" id="GO:0008168">
    <property type="term" value="F:methyltransferase activity"/>
    <property type="evidence" value="ECO:0007669"/>
    <property type="project" value="UniProtKB-KW"/>
</dbReference>
<organism evidence="5 6">
    <name type="scientific">Planktothrix mougeotii LEGE 06226</name>
    <dbReference type="NCBI Taxonomy" id="1828728"/>
    <lineage>
        <taxon>Bacteria</taxon>
        <taxon>Bacillati</taxon>
        <taxon>Cyanobacteriota</taxon>
        <taxon>Cyanophyceae</taxon>
        <taxon>Oscillatoriophycideae</taxon>
        <taxon>Oscillatoriales</taxon>
        <taxon>Microcoleaceae</taxon>
        <taxon>Planktothrix</taxon>
    </lineage>
</organism>
<dbReference type="InterPro" id="IPR036986">
    <property type="entry name" value="S4_RNA-bd_sf"/>
</dbReference>